<dbReference type="AlphaFoldDB" id="A0A9D3Q5B8"/>
<dbReference type="PANTHER" id="PTHR28594">
    <property type="entry name" value="ATR-INTERACTING PROTEIN"/>
    <property type="match status" value="1"/>
</dbReference>
<evidence type="ECO:0000313" key="2">
    <source>
        <dbReference type="EMBL" id="KAG7478135.1"/>
    </source>
</evidence>
<organism evidence="2 3">
    <name type="scientific">Megalops atlanticus</name>
    <name type="common">Tarpon</name>
    <name type="synonym">Clupea gigantea</name>
    <dbReference type="NCBI Taxonomy" id="7932"/>
    <lineage>
        <taxon>Eukaryota</taxon>
        <taxon>Metazoa</taxon>
        <taxon>Chordata</taxon>
        <taxon>Craniata</taxon>
        <taxon>Vertebrata</taxon>
        <taxon>Euteleostomi</taxon>
        <taxon>Actinopterygii</taxon>
        <taxon>Neopterygii</taxon>
        <taxon>Teleostei</taxon>
        <taxon>Elopiformes</taxon>
        <taxon>Megalopidae</taxon>
        <taxon>Megalops</taxon>
    </lineage>
</organism>
<feature type="region of interest" description="Disordered" evidence="1">
    <location>
        <begin position="476"/>
        <end position="497"/>
    </location>
</feature>
<dbReference type="Proteomes" id="UP001046870">
    <property type="component" value="Chromosome 5"/>
</dbReference>
<name>A0A9D3Q5B8_MEGAT</name>
<feature type="compositionally biased region" description="Polar residues" evidence="1">
    <location>
        <begin position="252"/>
        <end position="261"/>
    </location>
</feature>
<proteinExistence type="predicted"/>
<gene>
    <name evidence="2" type="ORF">MATL_G00077080</name>
</gene>
<evidence type="ECO:0000313" key="3">
    <source>
        <dbReference type="Proteomes" id="UP001046870"/>
    </source>
</evidence>
<dbReference type="InterPro" id="IPR033349">
    <property type="entry name" value="ATRIP"/>
</dbReference>
<dbReference type="GO" id="GO:0000077">
    <property type="term" value="P:DNA damage checkpoint signaling"/>
    <property type="evidence" value="ECO:0007669"/>
    <property type="project" value="InterPro"/>
</dbReference>
<comment type="caution">
    <text evidence="2">The sequence shown here is derived from an EMBL/GenBank/DDBJ whole genome shotgun (WGS) entry which is preliminary data.</text>
</comment>
<dbReference type="OrthoDB" id="6428926at2759"/>
<dbReference type="EMBL" id="JAFDVH010000005">
    <property type="protein sequence ID" value="KAG7478135.1"/>
    <property type="molecule type" value="Genomic_DNA"/>
</dbReference>
<sequence>MTGLLLTRDNRYRCRVYSQPVNEFIPSGHWRMECPPSKRLKGMNFGAPPSADPFEDDEVFTQDDLDEIDIIASQACTGDVGVTGPRETLGAVLPCPGPQNKAFSEGRKTFALGASNKTISNPGQSNMGCSYEFPPRQAFGNEQKCNLSCGSLEAQQAELIKKLKEVEEKLLLKDGEIRVLRDSIKHSQQEREQQRQAQLLLEQERAHAQSEKEKELLKKVQSLQSELHFKEAEMNEIKSKLMNSERGGKRIASSSTRNSPRGGSPAVLQEGDEASGTSPGVSPFLTKQSFAAQLTRRSSPVKPNLVNHCKEDGKRFAGETNNVNNDVQADALSSPDTYYCQESVLLTLLLQHPLDPSTLGLCHLLCISPDALPGFLLQHNYLSSGSSVGSSSSSTETKAVHRPHSGFSQAQSLAMSGLNTLALARHLPRQYADDPGAQNQQVLSSRCPGAVHLLPLLEYHIGLFCQALGAVDSSGQSPLRGSSLSGTSSEGSMASSVEDTLGSLEEFALAALKALHHLVSHSPEVVHALLSRQLQEDPEETDPAAQRTNPTCESKPRCQSEGEGADGQSESAHLAGLRAGDELLGRFKFVVKSQSMARCLSMDSSYRTVCLYVSLLALTATDDEVAAQLCSQLDVCPLLKIFQYITSRPDNTATESQWSQLEVEVVRFLTKLFTHKTSTWSVFTESSCQCISEVVRTLVALLHRQWLEVRRWECQEGRGQAWAGPGVHLLREALMLLHWLLLNDASFSEHCLDVLHMYDQVIPAIRDTFRKIPCLTESEELALEELCRPEAEDLEDMDMDTGS</sequence>
<feature type="region of interest" description="Disordered" evidence="1">
    <location>
        <begin position="534"/>
        <end position="572"/>
    </location>
</feature>
<feature type="region of interest" description="Disordered" evidence="1">
    <location>
        <begin position="239"/>
        <end position="283"/>
    </location>
</feature>
<reference evidence="2" key="1">
    <citation type="submission" date="2021-01" db="EMBL/GenBank/DDBJ databases">
        <authorList>
            <person name="Zahm M."/>
            <person name="Roques C."/>
            <person name="Cabau C."/>
            <person name="Klopp C."/>
            <person name="Donnadieu C."/>
            <person name="Jouanno E."/>
            <person name="Lampietro C."/>
            <person name="Louis A."/>
            <person name="Herpin A."/>
            <person name="Echchiki A."/>
            <person name="Berthelot C."/>
            <person name="Parey E."/>
            <person name="Roest-Crollius H."/>
            <person name="Braasch I."/>
            <person name="Postlethwait J."/>
            <person name="Bobe J."/>
            <person name="Montfort J."/>
            <person name="Bouchez O."/>
            <person name="Begum T."/>
            <person name="Mejri S."/>
            <person name="Adams A."/>
            <person name="Chen W.-J."/>
            <person name="Guiguen Y."/>
        </authorList>
    </citation>
    <scope>NUCLEOTIDE SEQUENCE</scope>
    <source>
        <strain evidence="2">YG-15Mar2019-1</strain>
        <tissue evidence="2">Brain</tissue>
    </source>
</reference>
<evidence type="ECO:0000256" key="1">
    <source>
        <dbReference type="SAM" id="MobiDB-lite"/>
    </source>
</evidence>
<evidence type="ECO:0008006" key="4">
    <source>
        <dbReference type="Google" id="ProtNLM"/>
    </source>
</evidence>
<accession>A0A9D3Q5B8</accession>
<dbReference type="GO" id="GO:0006281">
    <property type="term" value="P:DNA repair"/>
    <property type="evidence" value="ECO:0007669"/>
    <property type="project" value="TreeGrafter"/>
</dbReference>
<feature type="compositionally biased region" description="Low complexity" evidence="1">
    <location>
        <begin position="481"/>
        <end position="496"/>
    </location>
</feature>
<dbReference type="PANTHER" id="PTHR28594:SF1">
    <property type="entry name" value="ATR-INTERACTING PROTEIN"/>
    <property type="match status" value="1"/>
</dbReference>
<keyword evidence="3" id="KW-1185">Reference proteome</keyword>
<protein>
    <recommendedName>
        <fullName evidence="4">ATR-interacting protein</fullName>
    </recommendedName>
</protein>